<dbReference type="Pfam" id="PF00328">
    <property type="entry name" value="His_Phos_2"/>
    <property type="match status" value="1"/>
</dbReference>
<dbReference type="EC" id="3.2.1.8" evidence="10"/>
<keyword evidence="10" id="KW-0326">Glycosidase</keyword>
<dbReference type="Pfam" id="PF00331">
    <property type="entry name" value="Glyco_hydro_10"/>
    <property type="match status" value="1"/>
</dbReference>
<evidence type="ECO:0000313" key="15">
    <source>
        <dbReference type="Proteomes" id="UP000033483"/>
    </source>
</evidence>
<comment type="caution">
    <text evidence="14">The sequence shown here is derived from an EMBL/GenBank/DDBJ whole genome shotgun (WGS) entry which is preliminary data.</text>
</comment>
<dbReference type="AlphaFoldDB" id="A0A0F4ZBJ5"/>
<evidence type="ECO:0000256" key="3">
    <source>
        <dbReference type="ARBA" id="ARBA00004851"/>
    </source>
</evidence>
<feature type="transmembrane region" description="Helical" evidence="11">
    <location>
        <begin position="422"/>
        <end position="447"/>
    </location>
</feature>
<evidence type="ECO:0000256" key="12">
    <source>
        <dbReference type="SAM" id="SignalP"/>
    </source>
</evidence>
<dbReference type="InterPro" id="IPR044846">
    <property type="entry name" value="GH10"/>
</dbReference>
<dbReference type="Gene3D" id="3.20.20.80">
    <property type="entry name" value="Glycosidases"/>
    <property type="match status" value="1"/>
</dbReference>
<keyword evidence="15" id="KW-1185">Reference proteome</keyword>
<dbReference type="PROSITE" id="PS51760">
    <property type="entry name" value="GH10_2"/>
    <property type="match status" value="1"/>
</dbReference>
<comment type="similarity">
    <text evidence="4 10">Belongs to the glycosyl hydrolase 10 (cellulase F) family.</text>
</comment>
<dbReference type="Proteomes" id="UP000033483">
    <property type="component" value="Unassembled WGS sequence"/>
</dbReference>
<dbReference type="PANTHER" id="PTHR31490">
    <property type="entry name" value="GLYCOSYL HYDROLASE"/>
    <property type="match status" value="1"/>
</dbReference>
<evidence type="ECO:0000256" key="7">
    <source>
        <dbReference type="ARBA" id="ARBA00022801"/>
    </source>
</evidence>
<comment type="catalytic activity">
    <reaction evidence="1 10">
        <text>Endohydrolysis of (1-&gt;4)-beta-D-xylosidic linkages in xylans.</text>
        <dbReference type="EC" id="3.2.1.8"/>
    </reaction>
</comment>
<dbReference type="EMBL" id="LAEV01001487">
    <property type="protein sequence ID" value="KKA27927.1"/>
    <property type="molecule type" value="Genomic_DNA"/>
</dbReference>
<proteinExistence type="inferred from homology"/>
<sequence>MLPSIASIVALAGFAAAETVYGVSVFSRHGDRTAKHYNNQYLTKLGAHEVFSVGTGFRERYLLADSAHQIAGISPDVYDASQIYASAPDASILLGTANYFLQGLYPPLDDTDAAAAASTLANGTNVTAPLAGYQYVTLHAEDEDAPEYVWIKGDDECPALTTAVDAWKDSTVYAERVDQTKDFYESLFPAFSDVYDITSPSQLSYTDAYDLFDLINVARIHNASSPAANVTAAQFLQLRTLADSAEFDANFNASNAASYIHAKTLAAGFLNQLNTIVAGKGKLKFSLFAGSYDTMLAFFGLTKLTEVSTNFYGLPDYASTMAFELFTADNTTAFPDDADSDLRVRFLFRNGTQGTLTAFPVFGTNEESLSWGEFKTHMNALAITSAKDWCSACGSTKIFCLGYTEEAKQASSSKGKSGMSNAVAGVIGALVTLGVFVLAGVVAFFLFRGKKGSTDSVHSSLAEKTRVSVESRCPPLFLISLTRSPNNSSFLCIDIPTMRTSLLIASFGLGPAAAQLNTLARAAGLEYFGTAVDVNYFGDSAYMGLVEDTSLIGSLVPENSMKWDATEPSRGVFSYNNGDQVQSLAARDGQLLRCHTLTWHSQLPSWVSSGTWSYDELKSIIETHIANVVGHYRGKCHHWDVVNEAADDSGAWRASIFYNTMGTDYLPISFKAARAADPNAKLYYNDYNLEYNAAKTDRVYEAVQIIQAANAPIDGVGFQGHLVVGTTPSRSSLATVLRRFTSLGVEVAYTELDIRHSSLPANASASAQQGVDFANVVGSCLDVDGCVGVTVWGLSSKYSWVESTFPGEGDACLYDDDLAQKPAWTSVSAVLAAEATARAIAEKTLKAVAARATDC</sequence>
<keyword evidence="9 10" id="KW-0624">Polysaccharide degradation</keyword>
<keyword evidence="8 10" id="KW-0119">Carbohydrate metabolism</keyword>
<dbReference type="OrthoDB" id="3055998at2759"/>
<keyword evidence="7 10" id="KW-0378">Hydrolase</keyword>
<name>A0A0F4ZBJ5_9PEZI</name>
<keyword evidence="12" id="KW-0732">Signal</keyword>
<dbReference type="InterPro" id="IPR029033">
    <property type="entry name" value="His_PPase_superfam"/>
</dbReference>
<comment type="pathway">
    <text evidence="3">Glycan degradation; xylan degradation.</text>
</comment>
<evidence type="ECO:0000313" key="14">
    <source>
        <dbReference type="EMBL" id="KKA27927.1"/>
    </source>
</evidence>
<organism evidence="14 15">
    <name type="scientific">Thielaviopsis punctulata</name>
    <dbReference type="NCBI Taxonomy" id="72032"/>
    <lineage>
        <taxon>Eukaryota</taxon>
        <taxon>Fungi</taxon>
        <taxon>Dikarya</taxon>
        <taxon>Ascomycota</taxon>
        <taxon>Pezizomycotina</taxon>
        <taxon>Sordariomycetes</taxon>
        <taxon>Hypocreomycetidae</taxon>
        <taxon>Microascales</taxon>
        <taxon>Ceratocystidaceae</taxon>
        <taxon>Thielaviopsis</taxon>
    </lineage>
</organism>
<dbReference type="GO" id="GO:0031176">
    <property type="term" value="F:endo-1,4-beta-xylanase activity"/>
    <property type="evidence" value="ECO:0007669"/>
    <property type="project" value="UniProtKB-EC"/>
</dbReference>
<dbReference type="PRINTS" id="PR00134">
    <property type="entry name" value="GLHYDRLASE10"/>
</dbReference>
<evidence type="ECO:0000256" key="6">
    <source>
        <dbReference type="ARBA" id="ARBA00022651"/>
    </source>
</evidence>
<dbReference type="GO" id="GO:0005576">
    <property type="term" value="C:extracellular region"/>
    <property type="evidence" value="ECO:0007669"/>
    <property type="project" value="UniProtKB-SubCell"/>
</dbReference>
<comment type="subcellular location">
    <subcellularLocation>
        <location evidence="2">Secreted</location>
    </subcellularLocation>
</comment>
<evidence type="ECO:0000256" key="9">
    <source>
        <dbReference type="ARBA" id="ARBA00023326"/>
    </source>
</evidence>
<protein>
    <recommendedName>
        <fullName evidence="10">Beta-xylanase</fullName>
        <ecNumber evidence="10">3.2.1.8</ecNumber>
    </recommendedName>
</protein>
<evidence type="ECO:0000259" key="13">
    <source>
        <dbReference type="PROSITE" id="PS51760"/>
    </source>
</evidence>
<dbReference type="SUPFAM" id="SSF51445">
    <property type="entry name" value="(Trans)glycosidases"/>
    <property type="match status" value="1"/>
</dbReference>
<dbReference type="InterPro" id="IPR001000">
    <property type="entry name" value="GH10_dom"/>
</dbReference>
<evidence type="ECO:0000256" key="11">
    <source>
        <dbReference type="SAM" id="Phobius"/>
    </source>
</evidence>
<keyword evidence="11" id="KW-0812">Transmembrane</keyword>
<dbReference type="SMART" id="SM00633">
    <property type="entry name" value="Glyco_10"/>
    <property type="match status" value="1"/>
</dbReference>
<dbReference type="InterPro" id="IPR000560">
    <property type="entry name" value="His_Pase_clade-2"/>
</dbReference>
<keyword evidence="11" id="KW-0472">Membrane</keyword>
<evidence type="ECO:0000256" key="10">
    <source>
        <dbReference type="RuleBase" id="RU361174"/>
    </source>
</evidence>
<feature type="domain" description="GH10" evidence="13">
    <location>
        <begin position="513"/>
        <end position="830"/>
    </location>
</feature>
<accession>A0A0F4ZBJ5</accession>
<keyword evidence="6" id="KW-0858">Xylan degradation</keyword>
<dbReference type="GO" id="GO:0045493">
    <property type="term" value="P:xylan catabolic process"/>
    <property type="evidence" value="ECO:0007669"/>
    <property type="project" value="UniProtKB-KW"/>
</dbReference>
<feature type="signal peptide" evidence="12">
    <location>
        <begin position="1"/>
        <end position="17"/>
    </location>
</feature>
<keyword evidence="5" id="KW-0964">Secreted</keyword>
<dbReference type="SUPFAM" id="SSF53254">
    <property type="entry name" value="Phosphoglycerate mutase-like"/>
    <property type="match status" value="1"/>
</dbReference>
<evidence type="ECO:0000256" key="4">
    <source>
        <dbReference type="ARBA" id="ARBA00007495"/>
    </source>
</evidence>
<reference evidence="14 15" key="1">
    <citation type="submission" date="2015-03" db="EMBL/GenBank/DDBJ databases">
        <authorList>
            <person name="Radwan O."/>
            <person name="Al-Naeli F.A."/>
            <person name="Rendon G.A."/>
            <person name="Fields C."/>
        </authorList>
    </citation>
    <scope>NUCLEOTIDE SEQUENCE [LARGE SCALE GENOMIC DNA]</scope>
    <source>
        <strain evidence="14">CR-DP1</strain>
    </source>
</reference>
<evidence type="ECO:0000256" key="8">
    <source>
        <dbReference type="ARBA" id="ARBA00023277"/>
    </source>
</evidence>
<evidence type="ECO:0000256" key="5">
    <source>
        <dbReference type="ARBA" id="ARBA00022525"/>
    </source>
</evidence>
<dbReference type="InterPro" id="IPR017853">
    <property type="entry name" value="GH"/>
</dbReference>
<gene>
    <name evidence="14" type="ORF">TD95_003810</name>
</gene>
<feature type="chain" id="PRO_5002482519" description="Beta-xylanase" evidence="12">
    <location>
        <begin position="18"/>
        <end position="855"/>
    </location>
</feature>
<dbReference type="PANTHER" id="PTHR31490:SF35">
    <property type="entry name" value="ENDO-1,4-BETA-XYLANASE"/>
    <property type="match status" value="1"/>
</dbReference>
<evidence type="ECO:0000256" key="2">
    <source>
        <dbReference type="ARBA" id="ARBA00004613"/>
    </source>
</evidence>
<dbReference type="Gene3D" id="3.40.50.1240">
    <property type="entry name" value="Phosphoglycerate mutase-like"/>
    <property type="match status" value="1"/>
</dbReference>
<keyword evidence="11" id="KW-1133">Transmembrane helix</keyword>
<evidence type="ECO:0000256" key="1">
    <source>
        <dbReference type="ARBA" id="ARBA00000681"/>
    </source>
</evidence>